<dbReference type="Gramene" id="VVA24016">
    <property type="protein sequence ID" value="VVA24016"/>
    <property type="gene ID" value="Prudul26B000442"/>
</dbReference>
<proteinExistence type="predicted"/>
<name>A0A5E4F7Z3_PRUDU</name>
<dbReference type="EMBL" id="CABIKO010000077">
    <property type="protein sequence ID" value="VVA24016.1"/>
    <property type="molecule type" value="Genomic_DNA"/>
</dbReference>
<dbReference type="InParanoid" id="A0A5E4F7Z3"/>
<evidence type="ECO:0000313" key="2">
    <source>
        <dbReference type="Proteomes" id="UP000327085"/>
    </source>
</evidence>
<organism evidence="1 2">
    <name type="scientific">Prunus dulcis</name>
    <name type="common">Almond</name>
    <name type="synonym">Amygdalus dulcis</name>
    <dbReference type="NCBI Taxonomy" id="3755"/>
    <lineage>
        <taxon>Eukaryota</taxon>
        <taxon>Viridiplantae</taxon>
        <taxon>Streptophyta</taxon>
        <taxon>Embryophyta</taxon>
        <taxon>Tracheophyta</taxon>
        <taxon>Spermatophyta</taxon>
        <taxon>Magnoliopsida</taxon>
        <taxon>eudicotyledons</taxon>
        <taxon>Gunneridae</taxon>
        <taxon>Pentapetalae</taxon>
        <taxon>rosids</taxon>
        <taxon>fabids</taxon>
        <taxon>Rosales</taxon>
        <taxon>Rosaceae</taxon>
        <taxon>Amygdaloideae</taxon>
        <taxon>Amygdaleae</taxon>
        <taxon>Prunus</taxon>
    </lineage>
</organism>
<sequence>MNMLLLMKAGKWSNLVVLYANKTQGEAVLGDRHGGLLCNPLEPPITCLMGNSKELPHFVQQQQLLRGATHHLTGNSKELPHFEQQQQLLHGAAHHLLDGKLADNLDC</sequence>
<gene>
    <name evidence="1" type="ORF">ALMOND_2B000442</name>
</gene>
<protein>
    <submittedName>
        <fullName evidence="1">Uncharacterized protein</fullName>
    </submittedName>
</protein>
<evidence type="ECO:0000313" key="1">
    <source>
        <dbReference type="EMBL" id="VVA24016.1"/>
    </source>
</evidence>
<dbReference type="AlphaFoldDB" id="A0A5E4F7Z3"/>
<dbReference type="Proteomes" id="UP000327085">
    <property type="component" value="Chromosome 3"/>
</dbReference>
<accession>A0A5E4F7Z3</accession>
<reference evidence="2" key="1">
    <citation type="journal article" date="2020" name="Plant J.">
        <title>Transposons played a major role in the diversification between the closely related almond and peach genomes: results from the almond genome sequence.</title>
        <authorList>
            <person name="Alioto T."/>
            <person name="Alexiou K.G."/>
            <person name="Bardil A."/>
            <person name="Barteri F."/>
            <person name="Castanera R."/>
            <person name="Cruz F."/>
            <person name="Dhingra A."/>
            <person name="Duval H."/>
            <person name="Fernandez I Marti A."/>
            <person name="Frias L."/>
            <person name="Galan B."/>
            <person name="Garcia J.L."/>
            <person name="Howad W."/>
            <person name="Gomez-Garrido J."/>
            <person name="Gut M."/>
            <person name="Julca I."/>
            <person name="Morata J."/>
            <person name="Puigdomenech P."/>
            <person name="Ribeca P."/>
            <person name="Rubio Cabetas M.J."/>
            <person name="Vlasova A."/>
            <person name="Wirthensohn M."/>
            <person name="Garcia-Mas J."/>
            <person name="Gabaldon T."/>
            <person name="Casacuberta J.M."/>
            <person name="Arus P."/>
        </authorList>
    </citation>
    <scope>NUCLEOTIDE SEQUENCE [LARGE SCALE GENOMIC DNA]</scope>
    <source>
        <strain evidence="2">cv. Texas</strain>
    </source>
</reference>